<dbReference type="InterPro" id="IPR023203">
    <property type="entry name" value="TTHA0068_sf"/>
</dbReference>
<dbReference type="Pfam" id="PF03745">
    <property type="entry name" value="DUF309"/>
    <property type="match status" value="1"/>
</dbReference>
<reference evidence="2 4" key="2">
    <citation type="submission" date="2020-12" db="EMBL/GenBank/DDBJ databases">
        <title>Taxonomic evaluation of the Bacillus sporothermodurans group of bacteria based on whole genome sequences.</title>
        <authorList>
            <person name="Fiedler G."/>
            <person name="Herbstmann A.-D."/>
            <person name="Doll E."/>
            <person name="Wenning M."/>
            <person name="Brinks E."/>
            <person name="Kabisch J."/>
            <person name="Breitenwieser F."/>
            <person name="Lappann M."/>
            <person name="Boehnlein C."/>
            <person name="Franz C."/>
        </authorList>
    </citation>
    <scope>NUCLEOTIDE SEQUENCE [LARGE SCALE GENOMIC DNA]</scope>
    <source>
        <strain evidence="2 4">DSM 10599</strain>
    </source>
</reference>
<evidence type="ECO:0000313" key="2">
    <source>
        <dbReference type="EMBL" id="QQX24446.1"/>
    </source>
</evidence>
<dbReference type="EMBL" id="CP066701">
    <property type="protein sequence ID" value="QQX24446.1"/>
    <property type="molecule type" value="Genomic_DNA"/>
</dbReference>
<reference evidence="1 3" key="1">
    <citation type="submission" date="2016-01" db="EMBL/GenBank/DDBJ databases">
        <title>Genome Sequences of Twelve Sporeforming Bacillus Species Isolated from Foods.</title>
        <authorList>
            <person name="Berendsen E.M."/>
            <person name="Wells-Bennik M.H."/>
            <person name="Krawcyk A.O."/>
            <person name="De Jong A."/>
            <person name="Holsappel S."/>
            <person name="Eijlander R.T."/>
            <person name="Kuipers O.P."/>
        </authorList>
    </citation>
    <scope>NUCLEOTIDE SEQUENCE [LARGE SCALE GENOMIC DNA]</scope>
    <source>
        <strain evidence="1 3">B4102</strain>
    </source>
</reference>
<accession>A0A150LAH3</accession>
<evidence type="ECO:0000313" key="4">
    <source>
        <dbReference type="Proteomes" id="UP000595512"/>
    </source>
</evidence>
<keyword evidence="3" id="KW-1185">Reference proteome</keyword>
<dbReference type="PATRIC" id="fig|46224.3.peg.1762"/>
<dbReference type="OrthoDB" id="165483at2"/>
<dbReference type="STRING" id="46224.B4102_2583"/>
<dbReference type="InterPro" id="IPR005500">
    <property type="entry name" value="DUF309"/>
</dbReference>
<evidence type="ECO:0000313" key="1">
    <source>
        <dbReference type="EMBL" id="KYD09317.1"/>
    </source>
</evidence>
<dbReference type="PANTHER" id="PTHR34796">
    <property type="entry name" value="EXPRESSED PROTEIN"/>
    <property type="match status" value="1"/>
</dbReference>
<name>A0A150LAH3_9BACI</name>
<sequence>MKIPEAYIEYLVHFHGDRDYFECHELLEEHWKLTDIKNRHSVWVGLIQLAVSQYHYRRSNIVGAIRLMKKALNNLIENKNILITLKIDVNDLFNKMNTQLTRMKNNEEYESINIKINDERLLTICKSKCKELGFRWGEQNAGDDYTIIHRHAVRDRTSIEMERYLSAITKRLKRERKLQLKN</sequence>
<dbReference type="PANTHER" id="PTHR34796:SF1">
    <property type="entry name" value="EXPRESSED PROTEIN"/>
    <property type="match status" value="1"/>
</dbReference>
<evidence type="ECO:0000313" key="3">
    <source>
        <dbReference type="Proteomes" id="UP000075666"/>
    </source>
</evidence>
<dbReference type="AlphaFoldDB" id="A0A150LAH3"/>
<dbReference type="SUPFAM" id="SSF140663">
    <property type="entry name" value="TTHA0068-like"/>
    <property type="match status" value="1"/>
</dbReference>
<organism evidence="1 3">
    <name type="scientific">Heyndrickxia sporothermodurans</name>
    <dbReference type="NCBI Taxonomy" id="46224"/>
    <lineage>
        <taxon>Bacteria</taxon>
        <taxon>Bacillati</taxon>
        <taxon>Bacillota</taxon>
        <taxon>Bacilli</taxon>
        <taxon>Bacillales</taxon>
        <taxon>Bacillaceae</taxon>
        <taxon>Heyndrickxia</taxon>
    </lineage>
</organism>
<dbReference type="Gene3D" id="1.10.3450.10">
    <property type="entry name" value="TTHA0068-like"/>
    <property type="match status" value="1"/>
</dbReference>
<dbReference type="KEGG" id="hspo:JGZ69_16880"/>
<protein>
    <submittedName>
        <fullName evidence="2">DUF309 domain-containing protein</fullName>
    </submittedName>
</protein>
<dbReference type="EMBL" id="LQYN01000025">
    <property type="protein sequence ID" value="KYD09317.1"/>
    <property type="molecule type" value="Genomic_DNA"/>
</dbReference>
<dbReference type="Proteomes" id="UP000075666">
    <property type="component" value="Unassembled WGS sequence"/>
</dbReference>
<proteinExistence type="predicted"/>
<dbReference type="RefSeq" id="WP_066228791.1">
    <property type="nucleotide sequence ID" value="NZ_CP066701.1"/>
</dbReference>
<dbReference type="Proteomes" id="UP000595512">
    <property type="component" value="Chromosome"/>
</dbReference>
<gene>
    <name evidence="1" type="ORF">B4102_2583</name>
    <name evidence="2" type="ORF">JGZ69_16880</name>
</gene>